<dbReference type="AlphaFoldDB" id="A0A2K1YMM1"/>
<evidence type="ECO:0000313" key="2">
    <source>
        <dbReference type="Proteomes" id="UP000006729"/>
    </source>
</evidence>
<evidence type="ECO:0000313" key="1">
    <source>
        <dbReference type="EMBL" id="PNT14282.1"/>
    </source>
</evidence>
<accession>A0A2K1YMM1</accession>
<sequence length="150" mass="16645">MASSPAPSLGVEPKPNITQLCFSICSMILLCGFINKNPSLLVSNIQKFPTCSIDKIPHNLFLYWIFQSQAILFIFPSTFNIKPSCHIYLQWNCGFAAGSHSSQTLSVAQQSNPTASLLYMWLNRKPNLLLFESVYTNGTDGGYRACTNQA</sequence>
<dbReference type="EMBL" id="CM009299">
    <property type="protein sequence ID" value="PNT14282.1"/>
    <property type="molecule type" value="Genomic_DNA"/>
</dbReference>
<dbReference type="InParanoid" id="A0A2K1YMM1"/>
<name>A0A2K1YMM1_POPTR</name>
<protein>
    <submittedName>
        <fullName evidence="1">Uncharacterized protein</fullName>
    </submittedName>
</protein>
<gene>
    <name evidence="1" type="ORF">POPTR_010G022600</name>
</gene>
<dbReference type="Proteomes" id="UP000006729">
    <property type="component" value="Chromosome 10"/>
</dbReference>
<reference evidence="1 2" key="1">
    <citation type="journal article" date="2006" name="Science">
        <title>The genome of black cottonwood, Populus trichocarpa (Torr. &amp; Gray).</title>
        <authorList>
            <person name="Tuskan G.A."/>
            <person name="Difazio S."/>
            <person name="Jansson S."/>
            <person name="Bohlmann J."/>
            <person name="Grigoriev I."/>
            <person name="Hellsten U."/>
            <person name="Putnam N."/>
            <person name="Ralph S."/>
            <person name="Rombauts S."/>
            <person name="Salamov A."/>
            <person name="Schein J."/>
            <person name="Sterck L."/>
            <person name="Aerts A."/>
            <person name="Bhalerao R.R."/>
            <person name="Bhalerao R.P."/>
            <person name="Blaudez D."/>
            <person name="Boerjan W."/>
            <person name="Brun A."/>
            <person name="Brunner A."/>
            <person name="Busov V."/>
            <person name="Campbell M."/>
            <person name="Carlson J."/>
            <person name="Chalot M."/>
            <person name="Chapman J."/>
            <person name="Chen G.L."/>
            <person name="Cooper D."/>
            <person name="Coutinho P.M."/>
            <person name="Couturier J."/>
            <person name="Covert S."/>
            <person name="Cronk Q."/>
            <person name="Cunningham R."/>
            <person name="Davis J."/>
            <person name="Degroeve S."/>
            <person name="Dejardin A."/>
            <person name="Depamphilis C."/>
            <person name="Detter J."/>
            <person name="Dirks B."/>
            <person name="Dubchak I."/>
            <person name="Duplessis S."/>
            <person name="Ehlting J."/>
            <person name="Ellis B."/>
            <person name="Gendler K."/>
            <person name="Goodstein D."/>
            <person name="Gribskov M."/>
            <person name="Grimwood J."/>
            <person name="Groover A."/>
            <person name="Gunter L."/>
            <person name="Hamberger B."/>
            <person name="Heinze B."/>
            <person name="Helariutta Y."/>
            <person name="Henrissat B."/>
            <person name="Holligan D."/>
            <person name="Holt R."/>
            <person name="Huang W."/>
            <person name="Islam-Faridi N."/>
            <person name="Jones S."/>
            <person name="Jones-Rhoades M."/>
            <person name="Jorgensen R."/>
            <person name="Joshi C."/>
            <person name="Kangasjarvi J."/>
            <person name="Karlsson J."/>
            <person name="Kelleher C."/>
            <person name="Kirkpatrick R."/>
            <person name="Kirst M."/>
            <person name="Kohler A."/>
            <person name="Kalluri U."/>
            <person name="Larimer F."/>
            <person name="Leebens-Mack J."/>
            <person name="Leple J.C."/>
            <person name="Locascio P."/>
            <person name="Lou Y."/>
            <person name="Lucas S."/>
            <person name="Martin F."/>
            <person name="Montanini B."/>
            <person name="Napoli C."/>
            <person name="Nelson D.R."/>
            <person name="Nelson C."/>
            <person name="Nieminen K."/>
            <person name="Nilsson O."/>
            <person name="Pereda V."/>
            <person name="Peter G."/>
            <person name="Philippe R."/>
            <person name="Pilate G."/>
            <person name="Poliakov A."/>
            <person name="Razumovskaya J."/>
            <person name="Richardson P."/>
            <person name="Rinaldi C."/>
            <person name="Ritland K."/>
            <person name="Rouze P."/>
            <person name="Ryaboy D."/>
            <person name="Schmutz J."/>
            <person name="Schrader J."/>
            <person name="Segerman B."/>
            <person name="Shin H."/>
            <person name="Siddiqui A."/>
            <person name="Sterky F."/>
            <person name="Terry A."/>
            <person name="Tsai C.J."/>
            <person name="Uberbacher E."/>
            <person name="Unneberg P."/>
            <person name="Vahala J."/>
            <person name="Wall K."/>
            <person name="Wessler S."/>
            <person name="Yang G."/>
            <person name="Yin T."/>
            <person name="Douglas C."/>
            <person name="Marra M."/>
            <person name="Sandberg G."/>
            <person name="Van de Peer Y."/>
            <person name="Rokhsar D."/>
        </authorList>
    </citation>
    <scope>NUCLEOTIDE SEQUENCE [LARGE SCALE GENOMIC DNA]</scope>
    <source>
        <strain evidence="2">cv. Nisqually</strain>
    </source>
</reference>
<organism evidence="1 2">
    <name type="scientific">Populus trichocarpa</name>
    <name type="common">Western balsam poplar</name>
    <name type="synonym">Populus balsamifera subsp. trichocarpa</name>
    <dbReference type="NCBI Taxonomy" id="3694"/>
    <lineage>
        <taxon>Eukaryota</taxon>
        <taxon>Viridiplantae</taxon>
        <taxon>Streptophyta</taxon>
        <taxon>Embryophyta</taxon>
        <taxon>Tracheophyta</taxon>
        <taxon>Spermatophyta</taxon>
        <taxon>Magnoliopsida</taxon>
        <taxon>eudicotyledons</taxon>
        <taxon>Gunneridae</taxon>
        <taxon>Pentapetalae</taxon>
        <taxon>rosids</taxon>
        <taxon>fabids</taxon>
        <taxon>Malpighiales</taxon>
        <taxon>Salicaceae</taxon>
        <taxon>Saliceae</taxon>
        <taxon>Populus</taxon>
    </lineage>
</organism>
<proteinExistence type="predicted"/>
<keyword evidence="2" id="KW-1185">Reference proteome</keyword>